<evidence type="ECO:0000313" key="2">
    <source>
        <dbReference type="EMBL" id="SBT02619.1"/>
    </source>
</evidence>
<dbReference type="EMBL" id="FLQU01000714">
    <property type="protein sequence ID" value="SBS89324.1"/>
    <property type="molecule type" value="Genomic_DNA"/>
</dbReference>
<dbReference type="Pfam" id="PF05795">
    <property type="entry name" value="Plasmodium_Vir"/>
    <property type="match status" value="2"/>
</dbReference>
<gene>
    <name evidence="2" type="ORF">POVCU1_078900</name>
    <name evidence="1" type="ORF">POVCU2_0053820</name>
</gene>
<accession>A0A1A8XBP3</accession>
<evidence type="ECO:0000313" key="4">
    <source>
        <dbReference type="Proteomes" id="UP000078560"/>
    </source>
</evidence>
<protein>
    <submittedName>
        <fullName evidence="2">PIR Superfamily Protein</fullName>
    </submittedName>
</protein>
<evidence type="ECO:0000313" key="1">
    <source>
        <dbReference type="EMBL" id="SBS89324.1"/>
    </source>
</evidence>
<dbReference type="VEuPathDB" id="PlasmoDB:PocGH01_00072100"/>
<dbReference type="InterPro" id="IPR008780">
    <property type="entry name" value="Plasmodium_Vir"/>
</dbReference>
<reference evidence="2" key="2">
    <citation type="submission" date="2016-05" db="EMBL/GenBank/DDBJ databases">
        <authorList>
            <person name="Lavstsen T."/>
            <person name="Jespersen J.S."/>
        </authorList>
    </citation>
    <scope>NUCLEOTIDE SEQUENCE [LARGE SCALE GENOMIC DNA]</scope>
</reference>
<evidence type="ECO:0000313" key="3">
    <source>
        <dbReference type="Proteomes" id="UP000078546"/>
    </source>
</evidence>
<name>A0A1A8XBP3_PLAOA</name>
<proteinExistence type="predicted"/>
<dbReference type="Proteomes" id="UP000078560">
    <property type="component" value="Unassembled WGS sequence"/>
</dbReference>
<dbReference type="AlphaFoldDB" id="A0A1A8XBP3"/>
<dbReference type="EMBL" id="FLQV01003575">
    <property type="protein sequence ID" value="SBT02619.1"/>
    <property type="molecule type" value="Genomic_DNA"/>
</dbReference>
<dbReference type="Proteomes" id="UP000078546">
    <property type="component" value="Unassembled WGS sequence"/>
</dbReference>
<reference evidence="3 4" key="1">
    <citation type="submission" date="2016-05" db="EMBL/GenBank/DDBJ databases">
        <authorList>
            <person name="Naeem Raeece"/>
        </authorList>
    </citation>
    <scope>NUCLEOTIDE SEQUENCE [LARGE SCALE GENOMIC DNA]</scope>
</reference>
<sequence>MSSVVQDIYSFFNHFKDYEQYADHIEKNFGKGKCDHICNTFSLDPKISRTESANNICEKFICLYNIIGSTKSQKPNQSLDSNDIAYLNYWLNNKLRNATISHNITVKDFYESMSLSEEIFAGNDTFENKLYDLEENHFNNMNLLNYLYDNYGVIFKNISSNKKKENISCLQNAQEFIDNYKKCIIQCPLDDTNFCKALKHFKEKYDETFFGEHNITEKCIDQKLLRLPTYKDVSIGDKITVVGTILGPSFGTLFASVFLYKFTPFGQWIQAKIRRNKGEDSKLYEENAPSFLDISDNEHISFDQNPYHISYDSVVNS</sequence>
<organism evidence="2 3">
    <name type="scientific">Plasmodium ovale curtisi</name>
    <dbReference type="NCBI Taxonomy" id="864141"/>
    <lineage>
        <taxon>Eukaryota</taxon>
        <taxon>Sar</taxon>
        <taxon>Alveolata</taxon>
        <taxon>Apicomplexa</taxon>
        <taxon>Aconoidasida</taxon>
        <taxon>Haemosporida</taxon>
        <taxon>Plasmodiidae</taxon>
        <taxon>Plasmodium</taxon>
        <taxon>Plasmodium (Plasmodium)</taxon>
    </lineage>
</organism>